<evidence type="ECO:0000313" key="2">
    <source>
        <dbReference type="EMBL" id="OXA53226.1"/>
    </source>
</evidence>
<proteinExistence type="predicted"/>
<feature type="compositionally biased region" description="Acidic residues" evidence="1">
    <location>
        <begin position="64"/>
        <end position="83"/>
    </location>
</feature>
<evidence type="ECO:0000256" key="1">
    <source>
        <dbReference type="SAM" id="MobiDB-lite"/>
    </source>
</evidence>
<feature type="region of interest" description="Disordered" evidence="1">
    <location>
        <begin position="34"/>
        <end position="86"/>
    </location>
</feature>
<sequence length="490" mass="55033">MSDLNGYDLAAVISAWEEEAAEFRRNYGKGLIRHERDITSSSVSTPSPSSSWAHSPSSEHDLQGLEDENPGDQEADSNADVDDISAPSLPTVEINEHLLIGSTIEDIPTNSTYVTLGGLGGPSSQQVENLQDQEQNLASTPAQDHIDDNTVLLVIFNVDVALDNTAEGNDELPVSLPETVDQVTELQVQGCYASQTLDECMIPFSSWEEVCQQKSLYNSGKKLFDILYSSDECMKGSISGRNCEDKLCPRRQLSIIRALSWINCKSNDAYDSTKPLTELLDPIYIEGLISKLFTSHRNQRNIKNTGQRRKKKRGSLQPSYDEFVPTKEYFDPIEWADEMFIPRDVWARAFIQILTGSVSTAATILFDCLFPIDEQLVSSFKGTTEKPGKCATAPLDPIRCNGIILICRWMNSNSNMYPYNFEKLDGEALKGQIEFDPGEEVTIKKVFINRPNQRRQEARRKRPQVPIQHDENSDQEEECEKKPCLTLEMN</sequence>
<name>A0A226E9D5_FOLCA</name>
<comment type="caution">
    <text evidence="2">The sequence shown here is derived from an EMBL/GenBank/DDBJ whole genome shotgun (WGS) entry which is preliminary data.</text>
</comment>
<gene>
    <name evidence="2" type="ORF">Fcan01_12510</name>
</gene>
<feature type="compositionally biased region" description="Low complexity" evidence="1">
    <location>
        <begin position="40"/>
        <end position="56"/>
    </location>
</feature>
<dbReference type="EMBL" id="LNIX01000006">
    <property type="protein sequence ID" value="OXA53226.1"/>
    <property type="molecule type" value="Genomic_DNA"/>
</dbReference>
<dbReference type="Proteomes" id="UP000198287">
    <property type="component" value="Unassembled WGS sequence"/>
</dbReference>
<feature type="region of interest" description="Disordered" evidence="1">
    <location>
        <begin position="452"/>
        <end position="490"/>
    </location>
</feature>
<reference evidence="2 3" key="1">
    <citation type="submission" date="2015-12" db="EMBL/GenBank/DDBJ databases">
        <title>The genome of Folsomia candida.</title>
        <authorList>
            <person name="Faddeeva A."/>
            <person name="Derks M.F."/>
            <person name="Anvar Y."/>
            <person name="Smit S."/>
            <person name="Van Straalen N."/>
            <person name="Roelofs D."/>
        </authorList>
    </citation>
    <scope>NUCLEOTIDE SEQUENCE [LARGE SCALE GENOMIC DNA]</scope>
    <source>
        <strain evidence="2 3">VU population</strain>
        <tissue evidence="2">Whole body</tissue>
    </source>
</reference>
<accession>A0A226E9D5</accession>
<evidence type="ECO:0000313" key="3">
    <source>
        <dbReference type="Proteomes" id="UP000198287"/>
    </source>
</evidence>
<organism evidence="2 3">
    <name type="scientific">Folsomia candida</name>
    <name type="common">Springtail</name>
    <dbReference type="NCBI Taxonomy" id="158441"/>
    <lineage>
        <taxon>Eukaryota</taxon>
        <taxon>Metazoa</taxon>
        <taxon>Ecdysozoa</taxon>
        <taxon>Arthropoda</taxon>
        <taxon>Hexapoda</taxon>
        <taxon>Collembola</taxon>
        <taxon>Entomobryomorpha</taxon>
        <taxon>Isotomoidea</taxon>
        <taxon>Isotomidae</taxon>
        <taxon>Proisotominae</taxon>
        <taxon>Folsomia</taxon>
    </lineage>
</organism>
<dbReference type="AlphaFoldDB" id="A0A226E9D5"/>
<keyword evidence="3" id="KW-1185">Reference proteome</keyword>
<protein>
    <submittedName>
        <fullName evidence="2">Uncharacterized protein</fullName>
    </submittedName>
</protein>